<name>B8HNW3_CYAP4</name>
<dbReference type="EMBL" id="CP001344">
    <property type="protein sequence ID" value="ACL45550.1"/>
    <property type="molecule type" value="Genomic_DNA"/>
</dbReference>
<protein>
    <submittedName>
        <fullName evidence="1">Uncharacterized protein</fullName>
    </submittedName>
</protein>
<sequence>MSSVQKRRFARYLEDCKGSGDKGTAEGGDFTWNELEDKAQEFLAQET</sequence>
<proteinExistence type="predicted"/>
<accession>B8HNW3</accession>
<dbReference type="KEGG" id="cyn:Cyan7425_3222"/>
<dbReference type="AlphaFoldDB" id="B8HNW3"/>
<organism evidence="1">
    <name type="scientific">Cyanothece sp. (strain PCC 7425 / ATCC 29141)</name>
    <dbReference type="NCBI Taxonomy" id="395961"/>
    <lineage>
        <taxon>Bacteria</taxon>
        <taxon>Bacillati</taxon>
        <taxon>Cyanobacteriota</taxon>
        <taxon>Cyanophyceae</taxon>
        <taxon>Gomontiellales</taxon>
        <taxon>Cyanothecaceae</taxon>
        <taxon>Cyanothece</taxon>
    </lineage>
</organism>
<evidence type="ECO:0000313" key="1">
    <source>
        <dbReference type="EMBL" id="ACL45550.1"/>
    </source>
</evidence>
<dbReference type="HOGENOM" id="CLU_3167099_0_0_3"/>
<gene>
    <name evidence="1" type="ordered locus">Cyan7425_3222</name>
</gene>
<dbReference type="STRING" id="395961.Cyan7425_3222"/>
<reference evidence="1" key="1">
    <citation type="submission" date="2009-01" db="EMBL/GenBank/DDBJ databases">
        <title>Complete sequence of chromosome Cyanothece sp. PCC 7425.</title>
        <authorList>
            <consortium name="US DOE Joint Genome Institute"/>
            <person name="Lucas S."/>
            <person name="Copeland A."/>
            <person name="Lapidus A."/>
            <person name="Glavina del Rio T."/>
            <person name="Dalin E."/>
            <person name="Tice H."/>
            <person name="Bruce D."/>
            <person name="Goodwin L."/>
            <person name="Pitluck S."/>
            <person name="Sims D."/>
            <person name="Meineke L."/>
            <person name="Brettin T."/>
            <person name="Detter J.C."/>
            <person name="Han C."/>
            <person name="Larimer F."/>
            <person name="Land M."/>
            <person name="Hauser L."/>
            <person name="Kyrpides N."/>
            <person name="Ovchinnikova G."/>
            <person name="Liberton M."/>
            <person name="Stoeckel J."/>
            <person name="Banerjee A."/>
            <person name="Singh A."/>
            <person name="Page L."/>
            <person name="Sato H."/>
            <person name="Zhao L."/>
            <person name="Sherman L."/>
            <person name="Pakrasi H."/>
            <person name="Richardson P."/>
        </authorList>
    </citation>
    <scope>NUCLEOTIDE SEQUENCE</scope>
    <source>
        <strain evidence="1">PCC 7425</strain>
    </source>
</reference>